<comment type="similarity">
    <text evidence="3 11 13">Belongs to the peptidase S33 family.</text>
</comment>
<dbReference type="PANTHER" id="PTHR43722">
    <property type="entry name" value="PROLINE IMINOPEPTIDASE"/>
    <property type="match status" value="1"/>
</dbReference>
<dbReference type="PIRSF" id="PIRSF006431">
    <property type="entry name" value="Pept_S33"/>
    <property type="match status" value="1"/>
</dbReference>
<evidence type="ECO:0000256" key="6">
    <source>
        <dbReference type="ARBA" id="ARBA00022438"/>
    </source>
</evidence>
<evidence type="ECO:0000256" key="12">
    <source>
        <dbReference type="PIRSR" id="PIRSR006431-1"/>
    </source>
</evidence>
<dbReference type="NCBIfam" id="TIGR01249">
    <property type="entry name" value="pro_imino_pep_1"/>
    <property type="match status" value="1"/>
</dbReference>
<dbReference type="EC" id="3.4.11.5" evidence="4 11"/>
<dbReference type="PRINTS" id="PR00793">
    <property type="entry name" value="PROAMNOPTASE"/>
</dbReference>
<feature type="domain" description="AB hydrolase-1" evidence="14">
    <location>
        <begin position="39"/>
        <end position="300"/>
    </location>
</feature>
<keyword evidence="8 11" id="KW-0645">Protease</keyword>
<dbReference type="RefSeq" id="WP_093253766.1">
    <property type="nucleotide sequence ID" value="NZ_FNQM01000006.1"/>
</dbReference>
<evidence type="ECO:0000259" key="14">
    <source>
        <dbReference type="Pfam" id="PF00561"/>
    </source>
</evidence>
<evidence type="ECO:0000256" key="4">
    <source>
        <dbReference type="ARBA" id="ARBA00012568"/>
    </source>
</evidence>
<evidence type="ECO:0000256" key="1">
    <source>
        <dbReference type="ARBA" id="ARBA00001585"/>
    </source>
</evidence>
<keyword evidence="7 11" id="KW-0963">Cytoplasm</keyword>
<sequence>MTPVRRALYPAIEPFNRFRLSVPGGHDLYVEECGTRGAKPVVVLHGGPGGGCSPGMRRYFDPEAWHVVLFDQRGCARSRPHASVERNTTGDLIDDIEAIRRRIGVERWSVFGGSWGAALGLLYAEAHPRRVSELILRGVFLMSQRELDWFYGGGAAQFFPELWEEFVAPIPPAERGDLIAAYHRRLMSGDLAQQTDFARIWARWEGATATLRAEPSLRPGFSDAAYARAFSRIECHYFQNRGFLESDGQILRDIDRIRDIPGMIVQGRYDMVCPPASAFMLHRAWPASELRMVGDAGHALSEPGITAELLAATDALRDGSRTAAQ</sequence>
<feature type="active site" evidence="12">
    <location>
        <position position="270"/>
    </location>
</feature>
<keyword evidence="16" id="KW-1185">Reference proteome</keyword>
<reference evidence="15 16" key="1">
    <citation type="submission" date="2016-10" db="EMBL/GenBank/DDBJ databases">
        <authorList>
            <person name="de Groot N.N."/>
        </authorList>
    </citation>
    <scope>NUCLEOTIDE SEQUENCE [LARGE SCALE GENOMIC DNA]</scope>
    <source>
        <strain evidence="15 16">DSM 15345</strain>
    </source>
</reference>
<gene>
    <name evidence="15" type="ORF">SAMN05444370_106194</name>
</gene>
<dbReference type="OrthoDB" id="9796770at2"/>
<evidence type="ECO:0000256" key="3">
    <source>
        <dbReference type="ARBA" id="ARBA00010088"/>
    </source>
</evidence>
<accession>A0A1H4C4A1</accession>
<dbReference type="STRING" id="89524.SAMN05444370_106194"/>
<dbReference type="GO" id="GO:0004177">
    <property type="term" value="F:aminopeptidase activity"/>
    <property type="evidence" value="ECO:0007669"/>
    <property type="project" value="UniProtKB-UniRule"/>
</dbReference>
<dbReference type="Proteomes" id="UP000198703">
    <property type="component" value="Unassembled WGS sequence"/>
</dbReference>
<feature type="active site" description="Nucleophile" evidence="12">
    <location>
        <position position="114"/>
    </location>
</feature>
<comment type="catalytic activity">
    <reaction evidence="1 11 13">
        <text>Release of N-terminal proline from a peptide.</text>
        <dbReference type="EC" id="3.4.11.5"/>
    </reaction>
</comment>
<dbReference type="InterPro" id="IPR005944">
    <property type="entry name" value="Pro_iminopeptidase"/>
</dbReference>
<keyword evidence="6 11" id="KW-0031">Aminopeptidase</keyword>
<dbReference type="EMBL" id="FNQM01000006">
    <property type="protein sequence ID" value="SEA55188.1"/>
    <property type="molecule type" value="Genomic_DNA"/>
</dbReference>
<protein>
    <recommendedName>
        <fullName evidence="5 11">Proline iminopeptidase</fullName>
        <shortName evidence="11">PIP</shortName>
        <ecNumber evidence="4 11">3.4.11.5</ecNumber>
    </recommendedName>
    <alternativeName>
        <fullName evidence="10 11">Prolyl aminopeptidase</fullName>
    </alternativeName>
</protein>
<evidence type="ECO:0000256" key="10">
    <source>
        <dbReference type="ARBA" id="ARBA00029605"/>
    </source>
</evidence>
<feature type="active site" description="Proton donor" evidence="12">
    <location>
        <position position="298"/>
    </location>
</feature>
<evidence type="ECO:0000256" key="7">
    <source>
        <dbReference type="ARBA" id="ARBA00022490"/>
    </source>
</evidence>
<evidence type="ECO:0000256" key="8">
    <source>
        <dbReference type="ARBA" id="ARBA00022670"/>
    </source>
</evidence>
<dbReference type="PANTHER" id="PTHR43722:SF1">
    <property type="entry name" value="PROLINE IMINOPEPTIDASE"/>
    <property type="match status" value="1"/>
</dbReference>
<evidence type="ECO:0000256" key="9">
    <source>
        <dbReference type="ARBA" id="ARBA00022801"/>
    </source>
</evidence>
<comment type="subcellular location">
    <subcellularLocation>
        <location evidence="2 11">Cytoplasm</location>
    </subcellularLocation>
</comment>
<evidence type="ECO:0000256" key="5">
    <source>
        <dbReference type="ARBA" id="ARBA00021843"/>
    </source>
</evidence>
<evidence type="ECO:0000313" key="15">
    <source>
        <dbReference type="EMBL" id="SEA55188.1"/>
    </source>
</evidence>
<evidence type="ECO:0000256" key="13">
    <source>
        <dbReference type="RuleBase" id="RU003421"/>
    </source>
</evidence>
<dbReference type="GO" id="GO:0006508">
    <property type="term" value="P:proteolysis"/>
    <property type="evidence" value="ECO:0007669"/>
    <property type="project" value="UniProtKB-KW"/>
</dbReference>
<dbReference type="SUPFAM" id="SSF53474">
    <property type="entry name" value="alpha/beta-Hydrolases"/>
    <property type="match status" value="1"/>
</dbReference>
<name>A0A1H4C4A1_9RHOB</name>
<dbReference type="InterPro" id="IPR029058">
    <property type="entry name" value="AB_hydrolase_fold"/>
</dbReference>
<evidence type="ECO:0000313" key="16">
    <source>
        <dbReference type="Proteomes" id="UP000198703"/>
    </source>
</evidence>
<dbReference type="InterPro" id="IPR000073">
    <property type="entry name" value="AB_hydrolase_1"/>
</dbReference>
<dbReference type="InterPro" id="IPR002410">
    <property type="entry name" value="Peptidase_S33"/>
</dbReference>
<dbReference type="GO" id="GO:0005737">
    <property type="term" value="C:cytoplasm"/>
    <property type="evidence" value="ECO:0007669"/>
    <property type="project" value="UniProtKB-SubCell"/>
</dbReference>
<dbReference type="AlphaFoldDB" id="A0A1H4C4A1"/>
<evidence type="ECO:0000256" key="2">
    <source>
        <dbReference type="ARBA" id="ARBA00004496"/>
    </source>
</evidence>
<proteinExistence type="inferred from homology"/>
<keyword evidence="9 11" id="KW-0378">Hydrolase</keyword>
<evidence type="ECO:0000256" key="11">
    <source>
        <dbReference type="PIRNR" id="PIRNR006431"/>
    </source>
</evidence>
<organism evidence="15 16">
    <name type="scientific">Rubrimonas cliftonensis</name>
    <dbReference type="NCBI Taxonomy" id="89524"/>
    <lineage>
        <taxon>Bacteria</taxon>
        <taxon>Pseudomonadati</taxon>
        <taxon>Pseudomonadota</taxon>
        <taxon>Alphaproteobacteria</taxon>
        <taxon>Rhodobacterales</taxon>
        <taxon>Paracoccaceae</taxon>
        <taxon>Rubrimonas</taxon>
    </lineage>
</organism>
<dbReference type="Pfam" id="PF00561">
    <property type="entry name" value="Abhydrolase_1"/>
    <property type="match status" value="1"/>
</dbReference>
<dbReference type="Gene3D" id="3.40.50.1820">
    <property type="entry name" value="alpha/beta hydrolase"/>
    <property type="match status" value="1"/>
</dbReference>